<dbReference type="GO" id="GO:0016301">
    <property type="term" value="F:kinase activity"/>
    <property type="evidence" value="ECO:0007669"/>
    <property type="project" value="UniProtKB-KW"/>
</dbReference>
<dbReference type="AlphaFoldDB" id="A0A0G4B2E2"/>
<dbReference type="EMBL" id="CP011213">
    <property type="protein sequence ID" value="AKM82029.1"/>
    <property type="molecule type" value="Genomic_DNA"/>
</dbReference>
<accession>A0A0G4B2E2</accession>
<sequence length="161" mass="18625">MKQSSGNTQNFIIPPKSRFIKPSSIDGEKISYLKELEQIRQSIEKGEEKVVIATFKNTPKEIIEKLKNKKIDYRKLVQENKVVFVNFASAIPLQEVSNNYNLFPITMRIEMAIKKNNASKVILCETDSLKKQFPSKNIDFELEQILSKLKVQKVNVKSYEN</sequence>
<dbReference type="InterPro" id="IPR027417">
    <property type="entry name" value="P-loop_NTPase"/>
</dbReference>
<proteinExistence type="predicted"/>
<name>A0A0G4B2E2_9BACT</name>
<protein>
    <submittedName>
        <fullName evidence="2">Circadian clock protein kinase KaiC</fullName>
    </submittedName>
</protein>
<keyword evidence="2" id="KW-0808">Transferase</keyword>
<dbReference type="Gene3D" id="3.40.50.300">
    <property type="entry name" value="P-loop containing nucleotide triphosphate hydrolases"/>
    <property type="match status" value="1"/>
</dbReference>
<evidence type="ECO:0000313" key="3">
    <source>
        <dbReference type="Proteomes" id="UP000035648"/>
    </source>
</evidence>
<dbReference type="InterPro" id="IPR014774">
    <property type="entry name" value="KaiC-like_dom"/>
</dbReference>
<keyword evidence="2" id="KW-0418">Kinase</keyword>
<evidence type="ECO:0000259" key="1">
    <source>
        <dbReference type="Pfam" id="PF06745"/>
    </source>
</evidence>
<organism evidence="2 3">
    <name type="scientific">Berkelbacteria bacterium GW2011_GWE1_39_12</name>
    <dbReference type="NCBI Taxonomy" id="1618337"/>
    <lineage>
        <taxon>Bacteria</taxon>
        <taxon>Candidatus Berkelbacteria</taxon>
    </lineage>
</organism>
<gene>
    <name evidence="2" type="ORF">UT28_C0001G0218</name>
</gene>
<dbReference type="Pfam" id="PF06745">
    <property type="entry name" value="ATPase"/>
    <property type="match status" value="1"/>
</dbReference>
<evidence type="ECO:0000313" key="2">
    <source>
        <dbReference type="EMBL" id="AKM82029.1"/>
    </source>
</evidence>
<feature type="domain" description="KaiC-like" evidence="1">
    <location>
        <begin position="40"/>
        <end position="151"/>
    </location>
</feature>
<reference evidence="2 3" key="1">
    <citation type="journal article" date="2015" name="Nature">
        <title>rRNA introns, odd ribosomes, and small enigmatic genomes across a large radiation of phyla.</title>
        <authorList>
            <person name="Brown C.T."/>
            <person name="Hug L.A."/>
            <person name="Thomas B.C."/>
            <person name="Sharon I."/>
            <person name="Castelle C.J."/>
            <person name="Singh A."/>
            <person name="Wilkins M.J."/>
            <person name="Williams K.H."/>
            <person name="Banfield J.F."/>
        </authorList>
    </citation>
    <scope>NUCLEOTIDE SEQUENCE [LARGE SCALE GENOMIC DNA]</scope>
</reference>
<dbReference type="KEGG" id="bbgw:UT28_C0001G0218"/>
<dbReference type="STRING" id="1618337.UT28_C0001G0218"/>
<dbReference type="PATRIC" id="fig|1618337.4.peg.215"/>
<dbReference type="Proteomes" id="UP000035648">
    <property type="component" value="Chromosome"/>
</dbReference>